<dbReference type="SUPFAM" id="SSF47413">
    <property type="entry name" value="lambda repressor-like DNA-binding domains"/>
    <property type="match status" value="1"/>
</dbReference>
<dbReference type="Gene3D" id="1.10.260.40">
    <property type="entry name" value="lambda repressor-like DNA-binding domains"/>
    <property type="match status" value="1"/>
</dbReference>
<sequence length="59" mass="6537">MLTNDAVQYFGGRRQLAEALGITRQAVEQWGKVVAKGAAYQLQVITKGDLVVDPKKYQN</sequence>
<reference evidence="1" key="1">
    <citation type="submission" date="2020-04" db="EMBL/GenBank/DDBJ databases">
        <authorList>
            <person name="Chiriac C."/>
            <person name="Salcher M."/>
            <person name="Ghai R."/>
            <person name="Kavagutti S V."/>
        </authorList>
    </citation>
    <scope>NUCLEOTIDE SEQUENCE</scope>
</reference>
<accession>A0A6J5P0C8</accession>
<dbReference type="Pfam" id="PF14549">
    <property type="entry name" value="P22_Cro"/>
    <property type="match status" value="1"/>
</dbReference>
<evidence type="ECO:0000313" key="1">
    <source>
        <dbReference type="EMBL" id="CAB4160954.1"/>
    </source>
</evidence>
<keyword evidence="1" id="KW-0238">DNA-binding</keyword>
<dbReference type="GO" id="GO:0003677">
    <property type="term" value="F:DNA binding"/>
    <property type="evidence" value="ECO:0007669"/>
    <property type="project" value="UniProtKB-KW"/>
</dbReference>
<dbReference type="InterPro" id="IPR010982">
    <property type="entry name" value="Lambda_DNA-bd_dom_sf"/>
</dbReference>
<protein>
    <submittedName>
        <fullName evidence="1">DNA-binding transcriptional regulator DicC</fullName>
    </submittedName>
</protein>
<gene>
    <name evidence="1" type="ORF">UFOVP773_24</name>
</gene>
<name>A0A6J5P0C8_9CAUD</name>
<organism evidence="1">
    <name type="scientific">uncultured Caudovirales phage</name>
    <dbReference type="NCBI Taxonomy" id="2100421"/>
    <lineage>
        <taxon>Viruses</taxon>
        <taxon>Duplodnaviria</taxon>
        <taxon>Heunggongvirae</taxon>
        <taxon>Uroviricota</taxon>
        <taxon>Caudoviricetes</taxon>
        <taxon>Peduoviridae</taxon>
        <taxon>Maltschvirus</taxon>
        <taxon>Maltschvirus maltsch</taxon>
    </lineage>
</organism>
<proteinExistence type="predicted"/>
<dbReference type="EMBL" id="LR796702">
    <property type="protein sequence ID" value="CAB4160954.1"/>
    <property type="molecule type" value="Genomic_DNA"/>
</dbReference>